<name>A0ABN7XLS6_GIGMA</name>
<dbReference type="Proteomes" id="UP000789901">
    <property type="component" value="Unassembled WGS sequence"/>
</dbReference>
<evidence type="ECO:0000313" key="2">
    <source>
        <dbReference type="Proteomes" id="UP000789901"/>
    </source>
</evidence>
<dbReference type="EMBL" id="CAJVQB010158234">
    <property type="protein sequence ID" value="CAG8856283.1"/>
    <property type="molecule type" value="Genomic_DNA"/>
</dbReference>
<organism evidence="1 2">
    <name type="scientific">Gigaspora margarita</name>
    <dbReference type="NCBI Taxonomy" id="4874"/>
    <lineage>
        <taxon>Eukaryota</taxon>
        <taxon>Fungi</taxon>
        <taxon>Fungi incertae sedis</taxon>
        <taxon>Mucoromycota</taxon>
        <taxon>Glomeromycotina</taxon>
        <taxon>Glomeromycetes</taxon>
        <taxon>Diversisporales</taxon>
        <taxon>Gigasporaceae</taxon>
        <taxon>Gigaspora</taxon>
    </lineage>
</organism>
<reference evidence="1 2" key="1">
    <citation type="submission" date="2021-06" db="EMBL/GenBank/DDBJ databases">
        <authorList>
            <person name="Kallberg Y."/>
            <person name="Tangrot J."/>
            <person name="Rosling A."/>
        </authorList>
    </citation>
    <scope>NUCLEOTIDE SEQUENCE [LARGE SCALE GENOMIC DNA]</scope>
    <source>
        <strain evidence="1 2">120-4 pot B 10/14</strain>
    </source>
</reference>
<gene>
    <name evidence="1" type="ORF">GMARGA_LOCUS45104</name>
</gene>
<comment type="caution">
    <text evidence="1">The sequence shown here is derived from an EMBL/GenBank/DDBJ whole genome shotgun (WGS) entry which is preliminary data.</text>
</comment>
<feature type="non-terminal residue" evidence="1">
    <location>
        <position position="64"/>
    </location>
</feature>
<evidence type="ECO:0000313" key="1">
    <source>
        <dbReference type="EMBL" id="CAG8856283.1"/>
    </source>
</evidence>
<proteinExistence type="predicted"/>
<sequence length="64" mass="7692">MAIFGRAMRETEKLTKRLQQAYEEFERNRALIEQWDSRFSSRQKRINAVVDIAKAERKSLFDDI</sequence>
<keyword evidence="2" id="KW-1185">Reference proteome</keyword>
<accession>A0ABN7XLS6</accession>
<protein>
    <submittedName>
        <fullName evidence="1">1658_t:CDS:1</fullName>
    </submittedName>
</protein>